<name>A0A7M2WUL0_9BACT</name>
<dbReference type="SMART" id="SM00460">
    <property type="entry name" value="TGc"/>
    <property type="match status" value="1"/>
</dbReference>
<dbReference type="Pfam" id="PF01841">
    <property type="entry name" value="Transglut_core"/>
    <property type="match status" value="1"/>
</dbReference>
<feature type="transmembrane region" description="Helical" evidence="1">
    <location>
        <begin position="398"/>
        <end position="418"/>
    </location>
</feature>
<feature type="domain" description="Transglutaminase-like" evidence="2">
    <location>
        <begin position="193"/>
        <end position="254"/>
    </location>
</feature>
<feature type="transmembrane region" description="Helical" evidence="1">
    <location>
        <begin position="486"/>
        <end position="502"/>
    </location>
</feature>
<evidence type="ECO:0000259" key="2">
    <source>
        <dbReference type="SMART" id="SM00460"/>
    </source>
</evidence>
<dbReference type="AlphaFoldDB" id="A0A7M2WUL0"/>
<sequence length="522" mass="57530">MSLRAVTRWVAVILVLIGTALIALRRQARNEAQAVPGDTLWRVTYKAAFQATHPGARLRVALPSDTNFAKVFHEDILYSGLSAGRMRSSRGLAREFSLVAGRVGEHTLTARFDVHVSPTPQWSPREPDVPKTQADRDLYLKPGGMFPTTDPSVRDAIARMPTRPGLSIARSVFDFCSQSIEDETEGASDVVTVLRTGTGSDVGCARLMVTLCRALNIPARIVTGFKIEAADHFAVHTWAEALEGDKWVPYDPAGGFAAKLPPNIVPVRRDGIDVVSGTEISSLDVRFEVKRLPPGPGAMRYGHGKPSAILDLARLPLEMHEPLQIILLMPLGALVTGIFRTIVGIRTFGTFTPTLLALSFVYAEWSTGLLTFVIVLTLGLTSRTLLDRLKLLLVPRLGAMLTLVVLMIVFTVSVLDYFNLTPSAQAVILPMVILTMTVERFYLTSEEDSMIFAFRLLGGTVVVGVCCYLVLRWERMGQFVLSYPEVHLYTIAAMVLLGRFSGYRLTELWRFRDLVESKKGEA</sequence>
<organism evidence="3 4">
    <name type="scientific">Humisphaera borealis</name>
    <dbReference type="NCBI Taxonomy" id="2807512"/>
    <lineage>
        <taxon>Bacteria</taxon>
        <taxon>Pseudomonadati</taxon>
        <taxon>Planctomycetota</taxon>
        <taxon>Phycisphaerae</taxon>
        <taxon>Tepidisphaerales</taxon>
        <taxon>Tepidisphaeraceae</taxon>
        <taxon>Humisphaera</taxon>
    </lineage>
</organism>
<keyword evidence="4" id="KW-1185">Reference proteome</keyword>
<feature type="transmembrane region" description="Helical" evidence="1">
    <location>
        <begin position="424"/>
        <end position="443"/>
    </location>
</feature>
<dbReference type="KEGG" id="hbs:IPV69_23715"/>
<proteinExistence type="predicted"/>
<evidence type="ECO:0000313" key="4">
    <source>
        <dbReference type="Proteomes" id="UP000593765"/>
    </source>
</evidence>
<feature type="transmembrane region" description="Helical" evidence="1">
    <location>
        <begin position="450"/>
        <end position="471"/>
    </location>
</feature>
<evidence type="ECO:0000256" key="1">
    <source>
        <dbReference type="SAM" id="Phobius"/>
    </source>
</evidence>
<reference evidence="3 4" key="1">
    <citation type="submission" date="2020-10" db="EMBL/GenBank/DDBJ databases">
        <title>Wide distribution of Phycisphaera-like planctomycetes from WD2101 soil group in peatlands and genome analysis of the first cultivated representative.</title>
        <authorList>
            <person name="Dedysh S.N."/>
            <person name="Beletsky A.V."/>
            <person name="Ivanova A."/>
            <person name="Kulichevskaya I.S."/>
            <person name="Suzina N.E."/>
            <person name="Philippov D.A."/>
            <person name="Rakitin A.L."/>
            <person name="Mardanov A.V."/>
            <person name="Ravin N.V."/>
        </authorList>
    </citation>
    <scope>NUCLEOTIDE SEQUENCE [LARGE SCALE GENOMIC DNA]</scope>
    <source>
        <strain evidence="3 4">M1803</strain>
    </source>
</reference>
<keyword evidence="1" id="KW-0472">Membrane</keyword>
<dbReference type="Pfam" id="PF14402">
    <property type="entry name" value="7TM_transglut"/>
    <property type="match status" value="1"/>
</dbReference>
<dbReference type="Gene3D" id="3.10.620.30">
    <property type="match status" value="1"/>
</dbReference>
<gene>
    <name evidence="3" type="ORF">IPV69_23715</name>
</gene>
<dbReference type="InterPro" id="IPR002931">
    <property type="entry name" value="Transglutaminase-like"/>
</dbReference>
<feature type="transmembrane region" description="Helical" evidence="1">
    <location>
        <begin position="6"/>
        <end position="24"/>
    </location>
</feature>
<dbReference type="Proteomes" id="UP000593765">
    <property type="component" value="Chromosome"/>
</dbReference>
<dbReference type="InterPro" id="IPR038765">
    <property type="entry name" value="Papain-like_cys_pep_sf"/>
</dbReference>
<accession>A0A7M2WUL0</accession>
<feature type="transmembrane region" description="Helical" evidence="1">
    <location>
        <begin position="365"/>
        <end position="386"/>
    </location>
</feature>
<keyword evidence="1" id="KW-1133">Transmembrane helix</keyword>
<dbReference type="PANTHER" id="PTHR33490">
    <property type="entry name" value="BLR5614 PROTEIN-RELATED"/>
    <property type="match status" value="1"/>
</dbReference>
<evidence type="ECO:0000313" key="3">
    <source>
        <dbReference type="EMBL" id="QOV89186.1"/>
    </source>
</evidence>
<dbReference type="InterPro" id="IPR025840">
    <property type="entry name" value="7TM_transglut"/>
</dbReference>
<dbReference type="RefSeq" id="WP_206292210.1">
    <property type="nucleotide sequence ID" value="NZ_CP063458.1"/>
</dbReference>
<feature type="transmembrane region" description="Helical" evidence="1">
    <location>
        <begin position="325"/>
        <end position="345"/>
    </location>
</feature>
<protein>
    <recommendedName>
        <fullName evidence="2">Transglutaminase-like domain-containing protein</fullName>
    </recommendedName>
</protein>
<keyword evidence="1" id="KW-0812">Transmembrane</keyword>
<dbReference type="SUPFAM" id="SSF54001">
    <property type="entry name" value="Cysteine proteinases"/>
    <property type="match status" value="1"/>
</dbReference>
<dbReference type="EMBL" id="CP063458">
    <property type="protein sequence ID" value="QOV89186.1"/>
    <property type="molecule type" value="Genomic_DNA"/>
</dbReference>